<feature type="chain" id="PRO_5047048528" evidence="2">
    <location>
        <begin position="22"/>
        <end position="847"/>
    </location>
</feature>
<feature type="transmembrane region" description="Helical" evidence="1">
    <location>
        <begin position="305"/>
        <end position="325"/>
    </location>
</feature>
<sequence>MQVRITFLLVSFCVGFLPINSLYLCPCIHKSNASNVMCPSYRSKPGCQELKGAPIGLNYWDIEFTVGCVKHSWNGSYDVKAADNLTLYQVTSRNVWIPIKGCVDVPLSQKKCIAKKCYNGQTTDDEYLNVDIRILFHKRMETYEYSQGLYPNCVGMKFAISEPQKTVDLSYGNLTAEELRQNTDSLWYFYFNRSMEEYKGKETISLFNRATYTMPLNYFALKVQDGIRFVLDKTRCEIHETETLNKSDLNFIYDYTFPAKGAVFVCFIWNSFSRKDPALICMKSEPTQKAEETNVHPDGTLEKTIILVIIFAILLVGVVILLTLLKRSEVCEWIKTEKERKAEKKKGYNGVRQLLQRNTPFISPLEIETPPDALSSFLVRGKARTVQRNQSARSEKVIDQSVDASVVSTKSGEAEVIDQVVTKNKSFYEESSKKTQPAAENIIQKIPSGFLVNDNVCRSGDIFVDTWPSEPADNNHWYLPQKYPFGDVVTTNDSEVGVYVTKTTFITGQELKGAPIGLNYWDIEFTVGCVKHSWNGSYDVKAADNLTLYQVTSRNVWIPIKGCVDVPLSQKKCIAKKCYNGQTTDDEYLNVDIRILFHKRMETYEYSQGLYPNCVGMKFAISEPQKTVDLSYGNLTAEELRQNTDSLWYFYFNRSMEEYKGKETISLFNRATYTMPLNYFALKVQDGIRFVLDKTRCEIHETETLNKSDLNFIYDYTFPAKGAVFVCFIWNSFSRKDPALICMKSEPTQKAEETNVHPDGTLEKTIILVIIFAILLVGVVILLTLLKRSEVCEWIKTEKERKAEKKKGYNGVRQLLQRNTPFISPLEIETPPDALSSFLVRGKASKC</sequence>
<proteinExistence type="predicted"/>
<evidence type="ECO:0000256" key="2">
    <source>
        <dbReference type="SAM" id="SignalP"/>
    </source>
</evidence>
<comment type="caution">
    <text evidence="3">The sequence shown here is derived from an EMBL/GenBank/DDBJ whole genome shotgun (WGS) entry which is preliminary data.</text>
</comment>
<reference evidence="3 4" key="1">
    <citation type="submission" date="2024-02" db="EMBL/GenBank/DDBJ databases">
        <authorList>
            <person name="Daric V."/>
            <person name="Darras S."/>
        </authorList>
    </citation>
    <scope>NUCLEOTIDE SEQUENCE [LARGE SCALE GENOMIC DNA]</scope>
</reference>
<feature type="transmembrane region" description="Helical" evidence="1">
    <location>
        <begin position="766"/>
        <end position="786"/>
    </location>
</feature>
<gene>
    <name evidence="3" type="ORF">CVLEPA_LOCUS16222</name>
</gene>
<dbReference type="EMBL" id="CAWYQH010000098">
    <property type="protein sequence ID" value="CAK8685064.1"/>
    <property type="molecule type" value="Genomic_DNA"/>
</dbReference>
<evidence type="ECO:0000256" key="1">
    <source>
        <dbReference type="SAM" id="Phobius"/>
    </source>
</evidence>
<protein>
    <submittedName>
        <fullName evidence="3">Uncharacterized protein</fullName>
    </submittedName>
</protein>
<evidence type="ECO:0000313" key="3">
    <source>
        <dbReference type="EMBL" id="CAK8685064.1"/>
    </source>
</evidence>
<keyword evidence="1" id="KW-0472">Membrane</keyword>
<organism evidence="3 4">
    <name type="scientific">Clavelina lepadiformis</name>
    <name type="common">Light-bulb sea squirt</name>
    <name type="synonym">Ascidia lepadiformis</name>
    <dbReference type="NCBI Taxonomy" id="159417"/>
    <lineage>
        <taxon>Eukaryota</taxon>
        <taxon>Metazoa</taxon>
        <taxon>Chordata</taxon>
        <taxon>Tunicata</taxon>
        <taxon>Ascidiacea</taxon>
        <taxon>Aplousobranchia</taxon>
        <taxon>Clavelinidae</taxon>
        <taxon>Clavelina</taxon>
    </lineage>
</organism>
<accession>A0ABP0G317</accession>
<keyword evidence="1" id="KW-0812">Transmembrane</keyword>
<dbReference type="Proteomes" id="UP001642483">
    <property type="component" value="Unassembled WGS sequence"/>
</dbReference>
<evidence type="ECO:0000313" key="4">
    <source>
        <dbReference type="Proteomes" id="UP001642483"/>
    </source>
</evidence>
<name>A0ABP0G317_CLALP</name>
<keyword evidence="1" id="KW-1133">Transmembrane helix</keyword>
<keyword evidence="4" id="KW-1185">Reference proteome</keyword>
<feature type="signal peptide" evidence="2">
    <location>
        <begin position="1"/>
        <end position="21"/>
    </location>
</feature>
<keyword evidence="2" id="KW-0732">Signal</keyword>